<keyword evidence="3 8" id="KW-1003">Cell membrane</keyword>
<evidence type="ECO:0000313" key="10">
    <source>
        <dbReference type="EMBL" id="EED35301.1"/>
    </source>
</evidence>
<dbReference type="Pfam" id="PF04093">
    <property type="entry name" value="MreD"/>
    <property type="match status" value="1"/>
</dbReference>
<protein>
    <recommendedName>
        <fullName evidence="8">Rod shape-determining protein MreD</fullName>
    </recommendedName>
</protein>
<evidence type="ECO:0000256" key="5">
    <source>
        <dbReference type="ARBA" id="ARBA00022960"/>
    </source>
</evidence>
<dbReference type="Proteomes" id="UP000004699">
    <property type="component" value="Unassembled WGS sequence"/>
</dbReference>
<reference evidence="11" key="1">
    <citation type="journal article" date="2013" name="BMC Microbiol.">
        <title>Taxonomy and evolution of bacteriochlorophyll a-containing members of the OM60/NOR5 clade of marine gammaproteobacteria: description of Luminiphilus syltensis gen. nov., sp. nov., reclassification of Haliea rubra as Pseudohaliea rubra gen. nov., comb. nov., and emendation of Chromatocurvus halotolerans.</title>
        <authorList>
            <person name="Spring S."/>
            <person name="Riedel T."/>
            <person name="Sproer C."/>
            <person name="Yan S."/>
            <person name="Harder J."/>
            <person name="Fuchs B.M."/>
        </authorList>
    </citation>
    <scope>NUCLEOTIDE SEQUENCE [LARGE SCALE GENOMIC DNA]</scope>
    <source>
        <strain evidence="11">NOR51-B</strain>
    </source>
</reference>
<dbReference type="GO" id="GO:0008360">
    <property type="term" value="P:regulation of cell shape"/>
    <property type="evidence" value="ECO:0007669"/>
    <property type="project" value="UniProtKB-UniRule"/>
</dbReference>
<feature type="transmembrane region" description="Helical" evidence="9">
    <location>
        <begin position="70"/>
        <end position="90"/>
    </location>
</feature>
<name>B8KR95_9GAMM</name>
<feature type="transmembrane region" description="Helical" evidence="9">
    <location>
        <begin position="39"/>
        <end position="64"/>
    </location>
</feature>
<accession>B8KR95</accession>
<dbReference type="PANTHER" id="PTHR37484">
    <property type="entry name" value="ROD SHAPE-DETERMINING PROTEIN MRED"/>
    <property type="match status" value="1"/>
</dbReference>
<dbReference type="PIRSF" id="PIRSF018472">
    <property type="entry name" value="MreD_proteobac"/>
    <property type="match status" value="1"/>
</dbReference>
<evidence type="ECO:0000313" key="11">
    <source>
        <dbReference type="Proteomes" id="UP000004699"/>
    </source>
</evidence>
<evidence type="ECO:0000256" key="4">
    <source>
        <dbReference type="ARBA" id="ARBA00022692"/>
    </source>
</evidence>
<dbReference type="AlphaFoldDB" id="B8KR95"/>
<dbReference type="STRING" id="565045.NOR51B_1246"/>
<evidence type="ECO:0000256" key="7">
    <source>
        <dbReference type="ARBA" id="ARBA00023136"/>
    </source>
</evidence>
<sequence length="160" mass="18070">MERAQAVWVIPVTLMVALLLHAAPLPFEWRWFRPELPLLVLFYWVLALPQRVGLLSAAVIGIGIDLLEGSALGGLALGLVVSTLVLLFTYQRIRQFNLFQQCLLMGLLIALALTVENWVHKFMALPTGGMQFLWPALVSMPFWAVIRKPLRGLRRYYGVT</sequence>
<dbReference type="RefSeq" id="WP_009020047.1">
    <property type="nucleotide sequence ID" value="NZ_DS999411.1"/>
</dbReference>
<evidence type="ECO:0000256" key="9">
    <source>
        <dbReference type="SAM" id="Phobius"/>
    </source>
</evidence>
<keyword evidence="4 9" id="KW-0812">Transmembrane</keyword>
<dbReference type="PANTHER" id="PTHR37484:SF1">
    <property type="entry name" value="ROD SHAPE-DETERMINING PROTEIN MRED"/>
    <property type="match status" value="1"/>
</dbReference>
<dbReference type="NCBIfam" id="TIGR03426">
    <property type="entry name" value="shape_MreD"/>
    <property type="match status" value="1"/>
</dbReference>
<evidence type="ECO:0000256" key="6">
    <source>
        <dbReference type="ARBA" id="ARBA00022989"/>
    </source>
</evidence>
<feature type="transmembrane region" description="Helical" evidence="9">
    <location>
        <begin position="102"/>
        <end position="119"/>
    </location>
</feature>
<evidence type="ECO:0000256" key="1">
    <source>
        <dbReference type="ARBA" id="ARBA00004651"/>
    </source>
</evidence>
<evidence type="ECO:0000256" key="8">
    <source>
        <dbReference type="PIRNR" id="PIRNR018472"/>
    </source>
</evidence>
<feature type="transmembrane region" description="Helical" evidence="9">
    <location>
        <begin position="6"/>
        <end position="27"/>
    </location>
</feature>
<keyword evidence="11" id="KW-1185">Reference proteome</keyword>
<dbReference type="HOGENOM" id="CLU_119315_0_0_6"/>
<dbReference type="GO" id="GO:0005886">
    <property type="term" value="C:plasma membrane"/>
    <property type="evidence" value="ECO:0007669"/>
    <property type="project" value="UniProtKB-SubCell"/>
</dbReference>
<keyword evidence="7 8" id="KW-0472">Membrane</keyword>
<evidence type="ECO:0000256" key="3">
    <source>
        <dbReference type="ARBA" id="ARBA00022475"/>
    </source>
</evidence>
<comment type="subcellular location">
    <subcellularLocation>
        <location evidence="8">Cell inner membrane</location>
    </subcellularLocation>
    <subcellularLocation>
        <location evidence="1">Cell membrane</location>
        <topology evidence="1">Multi-pass membrane protein</topology>
    </subcellularLocation>
</comment>
<organism evidence="10 11">
    <name type="scientific">Luminiphilus syltensis NOR5-1B</name>
    <dbReference type="NCBI Taxonomy" id="565045"/>
    <lineage>
        <taxon>Bacteria</taxon>
        <taxon>Pseudomonadati</taxon>
        <taxon>Pseudomonadota</taxon>
        <taxon>Gammaproteobacteria</taxon>
        <taxon>Cellvibrionales</taxon>
        <taxon>Halieaceae</taxon>
        <taxon>Luminiphilus</taxon>
    </lineage>
</organism>
<keyword evidence="6 9" id="KW-1133">Transmembrane helix</keyword>
<keyword evidence="5 8" id="KW-0133">Cell shape</keyword>
<dbReference type="eggNOG" id="COG2891">
    <property type="taxonomic scope" value="Bacteria"/>
</dbReference>
<dbReference type="OrthoDB" id="6647425at2"/>
<dbReference type="EMBL" id="DS999411">
    <property type="protein sequence ID" value="EED35301.1"/>
    <property type="molecule type" value="Genomic_DNA"/>
</dbReference>
<evidence type="ECO:0000256" key="2">
    <source>
        <dbReference type="ARBA" id="ARBA00007776"/>
    </source>
</evidence>
<gene>
    <name evidence="10" type="primary">mreD</name>
    <name evidence="10" type="ORF">NOR51B_1246</name>
</gene>
<feature type="transmembrane region" description="Helical" evidence="9">
    <location>
        <begin position="125"/>
        <end position="146"/>
    </location>
</feature>
<comment type="similarity">
    <text evidence="2 8">Belongs to the MreD family.</text>
</comment>
<proteinExistence type="inferred from homology"/>
<dbReference type="InterPro" id="IPR026034">
    <property type="entry name" value="MreD_proteobac"/>
</dbReference>
<dbReference type="InterPro" id="IPR007227">
    <property type="entry name" value="Cell_shape_determining_MreD"/>
</dbReference>
<keyword evidence="8" id="KW-0997">Cell inner membrane</keyword>
<comment type="function">
    <text evidence="8">Involved in formation of the rod shape of the cell. May also contribute to regulation of formation of penicillin-binding proteins.</text>
</comment>